<evidence type="ECO:0000313" key="8">
    <source>
        <dbReference type="Proteomes" id="UP001627154"/>
    </source>
</evidence>
<proteinExistence type="inferred from homology"/>
<sequence length="789" mass="91610">MSIKSSLIDKDFGSCEEPSTLSTDPNERKLARRLRIQRRVEALQKLDGYVDDEIEEHEVTDETLTEKQIQESAELLENLLAEGNEVITNVRVANDARELERRREAAEIQEQLLQRLEASATECRVLYDVISERWPAILASNDPLDINGEMNWQRDKCEEVLAKKDAIILELKEALRKADDKYFEDQRRQKDDIRLLIERIENQITTMENSYDRELDLVTKTIKSERDALVASFERKWDELYRQEEEEDAEGDRKRRAILDDYEREMERLMQEHDEEYRAQKIELEKECQDLQQQLERTKALCLLNAEKLSYNYTVLKSREEENSVVASLQKRKINKLQALLTNLKKNYADFEESTKLEIERLSSQILRAHKSIAELEDKSVHFTRVNEKQYLDIWDMNTHTANELLKKILAADRDIYERTLGILWEPPDNSVLTKEELPSYRAAVNFIEKQKQEERDRVNIFDFDTAKKSLTDMKLEREVLNNILKQIANCSGYLIEDKLQELIADRSEQERTIIQLENVFQALSISSPEEINLILEFFLPYTYCPICVAKCENAIRAKSSSSSSGKSVCSCTPELTGGVPSVCEADEHVKTLVETVKEEIKKAAEDAEKQSSTSACTCDCSDSSTESDKDCADKPEDEENCKRHAKSKFTCELGHVLQIQSAHVTKAMKEIISKLSNAEQKKLLTFEERLREKKYTILRNISEKDVKAFWASYRDLFGTQKEKLWDAILMGLTKYHEVLKERHKLSGEVEVLKTQNEELQRLLKSYNDCPDEEKSALTVKPAKYSSHF</sequence>
<dbReference type="GO" id="GO:0035082">
    <property type="term" value="P:axoneme assembly"/>
    <property type="evidence" value="ECO:0007669"/>
    <property type="project" value="UniProtKB-ARBA"/>
</dbReference>
<dbReference type="PANTHER" id="PTHR21625:SF1">
    <property type="entry name" value="DYNEIN REGULATORY COMPLEX PROTEIN 1"/>
    <property type="match status" value="1"/>
</dbReference>
<protein>
    <recommendedName>
        <fullName evidence="9">Dynein regulatory complex protein 1</fullName>
    </recommendedName>
</protein>
<evidence type="ECO:0000256" key="1">
    <source>
        <dbReference type="ARBA" id="ARBA00009688"/>
    </source>
</evidence>
<keyword evidence="8" id="KW-1185">Reference proteome</keyword>
<evidence type="ECO:0000256" key="2">
    <source>
        <dbReference type="ARBA" id="ARBA00023054"/>
    </source>
</evidence>
<dbReference type="Proteomes" id="UP001627154">
    <property type="component" value="Unassembled WGS sequence"/>
</dbReference>
<feature type="coiled-coil region" evidence="3">
    <location>
        <begin position="327"/>
        <end position="379"/>
    </location>
</feature>
<dbReference type="Pfam" id="PF14772">
    <property type="entry name" value="NYD-SP28"/>
    <property type="match status" value="1"/>
</dbReference>
<feature type="coiled-coil region" evidence="3">
    <location>
        <begin position="183"/>
        <end position="217"/>
    </location>
</feature>
<reference evidence="7 8" key="1">
    <citation type="journal article" date="2024" name="bioRxiv">
        <title>A reference genome for Trichogramma kaykai: A tiny desert-dwelling parasitoid wasp with competing sex-ratio distorters.</title>
        <authorList>
            <person name="Culotta J."/>
            <person name="Lindsey A.R."/>
        </authorList>
    </citation>
    <scope>NUCLEOTIDE SEQUENCE [LARGE SCALE GENOMIC DNA]</scope>
    <source>
        <strain evidence="7 8">KSX58</strain>
    </source>
</reference>
<dbReference type="AlphaFoldDB" id="A0ABD2W6V6"/>
<evidence type="ECO:0008006" key="9">
    <source>
        <dbReference type="Google" id="ProtNLM"/>
    </source>
</evidence>
<evidence type="ECO:0000256" key="3">
    <source>
        <dbReference type="SAM" id="Coils"/>
    </source>
</evidence>
<feature type="coiled-coil region" evidence="3">
    <location>
        <begin position="89"/>
        <end position="119"/>
    </location>
</feature>
<dbReference type="PANTHER" id="PTHR21625">
    <property type="entry name" value="NYD-SP28 PROTEIN"/>
    <property type="match status" value="1"/>
</dbReference>
<evidence type="ECO:0000313" key="7">
    <source>
        <dbReference type="EMBL" id="KAL3388814.1"/>
    </source>
</evidence>
<dbReference type="InterPro" id="IPR029440">
    <property type="entry name" value="DRC1_C"/>
</dbReference>
<name>A0ABD2W6V6_9HYME</name>
<feature type="coiled-coil region" evidence="3">
    <location>
        <begin position="743"/>
        <end position="770"/>
    </location>
</feature>
<evidence type="ECO:0000259" key="6">
    <source>
        <dbReference type="Pfam" id="PF14775"/>
    </source>
</evidence>
<feature type="compositionally biased region" description="Low complexity" evidence="4">
    <location>
        <begin position="615"/>
        <end position="625"/>
    </location>
</feature>
<comment type="caution">
    <text evidence="7">The sequence shown here is derived from an EMBL/GenBank/DDBJ whole genome shotgun (WGS) entry which is preliminary data.</text>
</comment>
<feature type="domain" description="Dynein regulatory complex protein 1 C-terminal" evidence="6">
    <location>
        <begin position="709"/>
        <end position="767"/>
    </location>
</feature>
<feature type="coiled-coil region" evidence="3">
    <location>
        <begin position="259"/>
        <end position="301"/>
    </location>
</feature>
<dbReference type="GO" id="GO:0065003">
    <property type="term" value="P:protein-containing complex assembly"/>
    <property type="evidence" value="ECO:0007669"/>
    <property type="project" value="UniProtKB-ARBA"/>
</dbReference>
<dbReference type="InterPro" id="IPR039505">
    <property type="entry name" value="DRC1/2_N"/>
</dbReference>
<dbReference type="InterPro" id="IPR039750">
    <property type="entry name" value="DRC1/DRC2"/>
</dbReference>
<comment type="similarity">
    <text evidence="1">Belongs to the DRC1 family.</text>
</comment>
<feature type="region of interest" description="Disordered" evidence="4">
    <location>
        <begin position="1"/>
        <end position="26"/>
    </location>
</feature>
<feature type="domain" description="Dynein regulatory complex protein 1/2 N-terminal" evidence="5">
    <location>
        <begin position="92"/>
        <end position="193"/>
    </location>
</feature>
<gene>
    <name evidence="7" type="ORF">TKK_016235</name>
</gene>
<dbReference type="EMBL" id="JBJJXI010000128">
    <property type="protein sequence ID" value="KAL3388814.1"/>
    <property type="molecule type" value="Genomic_DNA"/>
</dbReference>
<feature type="region of interest" description="Disordered" evidence="4">
    <location>
        <begin position="615"/>
        <end position="638"/>
    </location>
</feature>
<accession>A0ABD2W6V6</accession>
<dbReference type="Pfam" id="PF14775">
    <property type="entry name" value="NYD-SP28_assoc"/>
    <property type="match status" value="1"/>
</dbReference>
<evidence type="ECO:0000256" key="4">
    <source>
        <dbReference type="SAM" id="MobiDB-lite"/>
    </source>
</evidence>
<keyword evidence="2 3" id="KW-0175">Coiled coil</keyword>
<organism evidence="7 8">
    <name type="scientific">Trichogramma kaykai</name>
    <dbReference type="NCBI Taxonomy" id="54128"/>
    <lineage>
        <taxon>Eukaryota</taxon>
        <taxon>Metazoa</taxon>
        <taxon>Ecdysozoa</taxon>
        <taxon>Arthropoda</taxon>
        <taxon>Hexapoda</taxon>
        <taxon>Insecta</taxon>
        <taxon>Pterygota</taxon>
        <taxon>Neoptera</taxon>
        <taxon>Endopterygota</taxon>
        <taxon>Hymenoptera</taxon>
        <taxon>Apocrita</taxon>
        <taxon>Proctotrupomorpha</taxon>
        <taxon>Chalcidoidea</taxon>
        <taxon>Trichogrammatidae</taxon>
        <taxon>Trichogramma</taxon>
    </lineage>
</organism>
<evidence type="ECO:0000259" key="5">
    <source>
        <dbReference type="Pfam" id="PF14772"/>
    </source>
</evidence>